<proteinExistence type="predicted"/>
<comment type="caution">
    <text evidence="1">The sequence shown here is derived from an EMBL/GenBank/DDBJ whole genome shotgun (WGS) entry which is preliminary data.</text>
</comment>
<protein>
    <submittedName>
        <fullName evidence="1">TIM21-domain-containing protein</fullName>
    </submittedName>
</protein>
<evidence type="ECO:0000313" key="2">
    <source>
        <dbReference type="Proteomes" id="UP001489719"/>
    </source>
</evidence>
<dbReference type="EMBL" id="MU970046">
    <property type="protein sequence ID" value="KAK9324756.1"/>
    <property type="molecule type" value="Genomic_DNA"/>
</dbReference>
<name>A0ACC3TVF3_9ASCO</name>
<evidence type="ECO:0000313" key="1">
    <source>
        <dbReference type="EMBL" id="KAK9324756.1"/>
    </source>
</evidence>
<organism evidence="1 2">
    <name type="scientific">Lipomyces orientalis</name>
    <dbReference type="NCBI Taxonomy" id="1233043"/>
    <lineage>
        <taxon>Eukaryota</taxon>
        <taxon>Fungi</taxon>
        <taxon>Dikarya</taxon>
        <taxon>Ascomycota</taxon>
        <taxon>Saccharomycotina</taxon>
        <taxon>Lipomycetes</taxon>
        <taxon>Lipomycetales</taxon>
        <taxon>Lipomycetaceae</taxon>
        <taxon>Lipomyces</taxon>
    </lineage>
</organism>
<keyword evidence="2" id="KW-1185">Reference proteome</keyword>
<dbReference type="Proteomes" id="UP001489719">
    <property type="component" value="Unassembled WGS sequence"/>
</dbReference>
<reference evidence="2" key="1">
    <citation type="journal article" date="2024" name="Front. Bioeng. Biotechnol.">
        <title>Genome-scale model development and genomic sequencing of the oleaginous clade Lipomyces.</title>
        <authorList>
            <person name="Czajka J.J."/>
            <person name="Han Y."/>
            <person name="Kim J."/>
            <person name="Mondo S.J."/>
            <person name="Hofstad B.A."/>
            <person name="Robles A."/>
            <person name="Haridas S."/>
            <person name="Riley R."/>
            <person name="LaButti K."/>
            <person name="Pangilinan J."/>
            <person name="Andreopoulos W."/>
            <person name="Lipzen A."/>
            <person name="Yan J."/>
            <person name="Wang M."/>
            <person name="Ng V."/>
            <person name="Grigoriev I.V."/>
            <person name="Spatafora J.W."/>
            <person name="Magnuson J.K."/>
            <person name="Baker S.E."/>
            <person name="Pomraning K.R."/>
        </authorList>
    </citation>
    <scope>NUCLEOTIDE SEQUENCE [LARGE SCALE GENOMIC DNA]</scope>
    <source>
        <strain evidence="2">CBS 10300</strain>
    </source>
</reference>
<accession>A0ACC3TVF3</accession>
<sequence length="292" mass="32350">MTLRTATKVLTSDMLFTASTKSLVLRGTSPTLLRRFFILSSINRHSPSIPTFCIKTLPTGSRCLHSSRIVTIPSTRPHLSTTIPLTKAAVTTPGVTCTQKRAYSTHKDGAASFHSAETATSEGTVARAWNGTKRAFSFSFYTIFVAAGFITACYVIWSLIQTFVLPSGDVQVFNHSTEIVKRNPECQRLIGPRMTFHGESAGTNRWTRNRPVASSRVMDQFGNEHILMRYCVEGDLGRGIVQLDLTKKSGGQKFDYRYLHVHIGDTIVRVIDDPTKKPKPKGKVSFMGVTVF</sequence>
<gene>
    <name evidence="1" type="ORF">V1517DRAFT_316216</name>
</gene>